<keyword evidence="3" id="KW-1185">Reference proteome</keyword>
<evidence type="ECO:0000313" key="2">
    <source>
        <dbReference type="EMBL" id="PAV23334.1"/>
    </source>
</evidence>
<proteinExistence type="predicted"/>
<sequence length="276" mass="31390">MSRAYANIPIIASGSGSTPFNLPQTDLHIIKRGLSSEGLRTQNPRPKWRITAKSHFYSPEEIGSISACSVKSLNTLTVSTISHQSPPDAVGVDPSPSSQISSETIEKEIKQKSVTEDDNGRDTLRCVIIYNDQHPEWDSDHKIFCKSNLHALPQSSGSSEEDNETIRGIELPVYQEVPFVFGDTKQGSRYEFIGWWKLKDVEYLEPHSRRLVDYFKLKFNSQVKKYQRRTVKKRSEEAWEAGLAMKWALITLEQNHSRKDLPIIPSVENYAQPQND</sequence>
<dbReference type="InParanoid" id="A0A286UUU8"/>
<name>A0A286UUU8_9AGAM</name>
<gene>
    <name evidence="2" type="ORF">PNOK_0040200</name>
</gene>
<comment type="caution">
    <text evidence="2">The sequence shown here is derived from an EMBL/GenBank/DDBJ whole genome shotgun (WGS) entry which is preliminary data.</text>
</comment>
<evidence type="ECO:0000313" key="3">
    <source>
        <dbReference type="Proteomes" id="UP000217199"/>
    </source>
</evidence>
<dbReference type="OrthoDB" id="2563155at2759"/>
<feature type="region of interest" description="Disordered" evidence="1">
    <location>
        <begin position="83"/>
        <end position="116"/>
    </location>
</feature>
<accession>A0A286UUU8</accession>
<evidence type="ECO:0000256" key="1">
    <source>
        <dbReference type="SAM" id="MobiDB-lite"/>
    </source>
</evidence>
<dbReference type="Proteomes" id="UP000217199">
    <property type="component" value="Unassembled WGS sequence"/>
</dbReference>
<reference evidence="2 3" key="1">
    <citation type="journal article" date="2017" name="Mol. Ecol.">
        <title>Comparative and population genomic landscape of Phellinus noxius: A hypervariable fungus causing root rot in trees.</title>
        <authorList>
            <person name="Chung C.L."/>
            <person name="Lee T.J."/>
            <person name="Akiba M."/>
            <person name="Lee H.H."/>
            <person name="Kuo T.H."/>
            <person name="Liu D."/>
            <person name="Ke H.M."/>
            <person name="Yokoi T."/>
            <person name="Roa M.B."/>
            <person name="Lu M.J."/>
            <person name="Chang Y.Y."/>
            <person name="Ann P.J."/>
            <person name="Tsai J.N."/>
            <person name="Chen C.Y."/>
            <person name="Tzean S.S."/>
            <person name="Ota Y."/>
            <person name="Hattori T."/>
            <person name="Sahashi N."/>
            <person name="Liou R.F."/>
            <person name="Kikuchi T."/>
            <person name="Tsai I.J."/>
        </authorList>
    </citation>
    <scope>NUCLEOTIDE SEQUENCE [LARGE SCALE GENOMIC DNA]</scope>
    <source>
        <strain evidence="2 3">FFPRI411160</strain>
    </source>
</reference>
<feature type="compositionally biased region" description="Basic and acidic residues" evidence="1">
    <location>
        <begin position="104"/>
        <end position="116"/>
    </location>
</feature>
<dbReference type="AlphaFoldDB" id="A0A286UUU8"/>
<protein>
    <submittedName>
        <fullName evidence="2">Uncharacterized protein</fullName>
    </submittedName>
</protein>
<organism evidence="2 3">
    <name type="scientific">Pyrrhoderma noxium</name>
    <dbReference type="NCBI Taxonomy" id="2282107"/>
    <lineage>
        <taxon>Eukaryota</taxon>
        <taxon>Fungi</taxon>
        <taxon>Dikarya</taxon>
        <taxon>Basidiomycota</taxon>
        <taxon>Agaricomycotina</taxon>
        <taxon>Agaricomycetes</taxon>
        <taxon>Hymenochaetales</taxon>
        <taxon>Hymenochaetaceae</taxon>
        <taxon>Pyrrhoderma</taxon>
    </lineage>
</organism>
<dbReference type="EMBL" id="NBII01000001">
    <property type="protein sequence ID" value="PAV23334.1"/>
    <property type="molecule type" value="Genomic_DNA"/>
</dbReference>